<dbReference type="AlphaFoldDB" id="A0A2S4PJF6"/>
<keyword evidence="2" id="KW-1185">Reference proteome</keyword>
<comment type="caution">
    <text evidence="1">The sequence shown here is derived from an EMBL/GenBank/DDBJ whole genome shotgun (WGS) entry which is preliminary data.</text>
</comment>
<sequence length="109" mass="12679">MPVEVPRQGERFYLRTLLTIKRGAQSFRDLYTVNGITYDVPSAACHKRNIIGKFLKTTFAAGLAHCVINVPQNIWDHFREAFIDDCLYRIRNLEGRLNPPPIEWNEEQC</sequence>
<protein>
    <submittedName>
        <fullName evidence="1">Uncharacterized protein</fullName>
    </submittedName>
</protein>
<dbReference type="Proteomes" id="UP000237438">
    <property type="component" value="Unassembled WGS sequence"/>
</dbReference>
<dbReference type="OrthoDB" id="1728974at2759"/>
<proteinExistence type="predicted"/>
<feature type="non-terminal residue" evidence="1">
    <location>
        <position position="109"/>
    </location>
</feature>
<gene>
    <name evidence="1" type="ORF">EPUL_006039</name>
</gene>
<accession>A0A2S4PJF6</accession>
<organism evidence="1 2">
    <name type="scientific">Erysiphe pulchra</name>
    <dbReference type="NCBI Taxonomy" id="225359"/>
    <lineage>
        <taxon>Eukaryota</taxon>
        <taxon>Fungi</taxon>
        <taxon>Dikarya</taxon>
        <taxon>Ascomycota</taxon>
        <taxon>Pezizomycotina</taxon>
        <taxon>Leotiomycetes</taxon>
        <taxon>Erysiphales</taxon>
        <taxon>Erysiphaceae</taxon>
        <taxon>Erysiphe</taxon>
    </lineage>
</organism>
<evidence type="ECO:0000313" key="1">
    <source>
        <dbReference type="EMBL" id="POS82161.1"/>
    </source>
</evidence>
<dbReference type="EMBL" id="PEDP01003908">
    <property type="protein sequence ID" value="POS82161.1"/>
    <property type="molecule type" value="Genomic_DNA"/>
</dbReference>
<reference evidence="1 2" key="1">
    <citation type="submission" date="2017-10" db="EMBL/GenBank/DDBJ databases">
        <title>Development of genomic resources for the powdery mildew, Erysiphe pulchra.</title>
        <authorList>
            <person name="Wadl P.A."/>
            <person name="Mack B.M."/>
            <person name="Moore G."/>
            <person name="Beltz S.B."/>
        </authorList>
    </citation>
    <scope>NUCLEOTIDE SEQUENCE [LARGE SCALE GENOMIC DNA]</scope>
    <source>
        <strain evidence="1">Cflorida</strain>
    </source>
</reference>
<evidence type="ECO:0000313" key="2">
    <source>
        <dbReference type="Proteomes" id="UP000237438"/>
    </source>
</evidence>
<name>A0A2S4PJF6_9PEZI</name>